<feature type="transmembrane region" description="Helical" evidence="1">
    <location>
        <begin position="147"/>
        <end position="165"/>
    </location>
</feature>
<keyword evidence="1" id="KW-1133">Transmembrane helix</keyword>
<keyword evidence="3" id="KW-1185">Reference proteome</keyword>
<comment type="caution">
    <text evidence="2">The sequence shown here is derived from an EMBL/GenBank/DDBJ whole genome shotgun (WGS) entry which is preliminary data.</text>
</comment>
<name>A0AAI9YCH7_9PEZI</name>
<dbReference type="AlphaFoldDB" id="A0AAI9YCH7"/>
<organism evidence="2 3">
    <name type="scientific">Colletotrichum cuscutae</name>
    <dbReference type="NCBI Taxonomy" id="1209917"/>
    <lineage>
        <taxon>Eukaryota</taxon>
        <taxon>Fungi</taxon>
        <taxon>Dikarya</taxon>
        <taxon>Ascomycota</taxon>
        <taxon>Pezizomycotina</taxon>
        <taxon>Sordariomycetes</taxon>
        <taxon>Hypocreomycetidae</taxon>
        <taxon>Glomerellales</taxon>
        <taxon>Glomerellaceae</taxon>
        <taxon>Colletotrichum</taxon>
        <taxon>Colletotrichum acutatum species complex</taxon>
    </lineage>
</organism>
<protein>
    <submittedName>
        <fullName evidence="2">Uncharacterized protein</fullName>
    </submittedName>
</protein>
<feature type="transmembrane region" description="Helical" evidence="1">
    <location>
        <begin position="209"/>
        <end position="237"/>
    </location>
</feature>
<dbReference type="Proteomes" id="UP001239213">
    <property type="component" value="Unassembled WGS sequence"/>
</dbReference>
<gene>
    <name evidence="2" type="ORF">CCUS01_13153</name>
</gene>
<evidence type="ECO:0000256" key="1">
    <source>
        <dbReference type="SAM" id="Phobius"/>
    </source>
</evidence>
<proteinExistence type="predicted"/>
<feature type="transmembrane region" description="Helical" evidence="1">
    <location>
        <begin position="71"/>
        <end position="90"/>
    </location>
</feature>
<accession>A0AAI9YCH7</accession>
<keyword evidence="1" id="KW-0812">Transmembrane</keyword>
<sequence>MPKSAKRERQRNPTETILKFGRYFRVSGASQIQDGNALVWPWLHLGRAILTMIKSKRTSTTVLSIGRAATYLFLAFACQTTISIATISFYQATYDSYLDPGQMPVVNQKRLLAAAASVLAHDFSVQEACYCRTGPEHPSCLAATQPLAPFLLIVLFLFPAVHLSNRSIRPSEMTRPHRLKVSPPQSADQISLIQQSRSKELRGRRNGMLAYKILTLTCLLTMPDLLIILVVTIISFVSQITGKELGRVPIERQPILSPTWQRNAGHLLGHGSFSMRPPCVTQLKDRSGLSIRRELQFLVQKESMESLSVRRCHDIYAPYCYCYVYSCQLQEPAHVEAVGVSSFLLCNRARNLL</sequence>
<dbReference type="EMBL" id="MPDP01000009">
    <property type="protein sequence ID" value="KAK1497366.1"/>
    <property type="molecule type" value="Genomic_DNA"/>
</dbReference>
<reference evidence="2" key="1">
    <citation type="submission" date="2016-11" db="EMBL/GenBank/DDBJ databases">
        <title>The genome sequence of Colletotrichum cuscutae.</title>
        <authorList>
            <person name="Baroncelli R."/>
        </authorList>
    </citation>
    <scope>NUCLEOTIDE SEQUENCE</scope>
    <source>
        <strain evidence="2">IMI 304802</strain>
    </source>
</reference>
<keyword evidence="1" id="KW-0472">Membrane</keyword>
<evidence type="ECO:0000313" key="2">
    <source>
        <dbReference type="EMBL" id="KAK1497366.1"/>
    </source>
</evidence>
<evidence type="ECO:0000313" key="3">
    <source>
        <dbReference type="Proteomes" id="UP001239213"/>
    </source>
</evidence>